<dbReference type="EMBL" id="JAKEIP010000203">
    <property type="protein sequence ID" value="MCF1598302.1"/>
    <property type="molecule type" value="Genomic_DNA"/>
</dbReference>
<evidence type="ECO:0000313" key="2">
    <source>
        <dbReference type="Proteomes" id="UP001139384"/>
    </source>
</evidence>
<comment type="caution">
    <text evidence="1">The sequence shown here is derived from an EMBL/GenBank/DDBJ whole genome shotgun (WGS) entry which is preliminary data.</text>
</comment>
<accession>A0A9X1TP21</accession>
<sequence>MASAYRYLAQHALTGEIISPDVPLTDVEFGPELNGPGALTGKLAPRFARSLPDVADEGNVLLYAERDGHLRWGGLLWQATPEDRTLSLEAASWSSYLQRRHDVHGELNGRGPYVNADPCKVIRDVWAYAQSLPDGNLGVVVDPTTSTAKVGTTAEPLKFSWWEEPVLGDAVDDLVSADDSPDYTCDTAWGANGTIVRRLRLGYPRLGTRRTDVSFSTGINVLDAPPVPRSADEFANTVIATGSGEGRNKRRHIDSVRDGRLRMETVLALPEVKGTDILAKRAAADRKRRQIRGTIEQIRIRPDHPAAPLGSFQVGDDVYTRVHNDWVSFTGWMRVMGWSVRPGGSDGESVTVSLARADSFHYGAAA</sequence>
<dbReference type="Proteomes" id="UP001139384">
    <property type="component" value="Unassembled WGS sequence"/>
</dbReference>
<proteinExistence type="predicted"/>
<gene>
    <name evidence="1" type="ORF">L0P92_32835</name>
</gene>
<name>A0A9X1TP21_STRM4</name>
<organism evidence="1 2">
    <name type="scientific">Streptomyces muensis</name>
    <dbReference type="NCBI Taxonomy" id="1077944"/>
    <lineage>
        <taxon>Bacteria</taxon>
        <taxon>Bacillati</taxon>
        <taxon>Actinomycetota</taxon>
        <taxon>Actinomycetes</taxon>
        <taxon>Kitasatosporales</taxon>
        <taxon>Streptomycetaceae</taxon>
        <taxon>Streptomyces</taxon>
    </lineage>
</organism>
<evidence type="ECO:0008006" key="3">
    <source>
        <dbReference type="Google" id="ProtNLM"/>
    </source>
</evidence>
<dbReference type="RefSeq" id="WP_234766704.1">
    <property type="nucleotide sequence ID" value="NZ_JAKEIP010000203.1"/>
</dbReference>
<protein>
    <recommendedName>
        <fullName evidence="3">Minor tail protein</fullName>
    </recommendedName>
</protein>
<dbReference type="AlphaFoldDB" id="A0A9X1TP21"/>
<reference evidence="1" key="1">
    <citation type="submission" date="2022-01" db="EMBL/GenBank/DDBJ databases">
        <title>Draft Genome Sequences of Seven Type Strains of the Genus Streptomyces.</title>
        <authorList>
            <person name="Aziz S."/>
            <person name="Coretto E."/>
            <person name="Chronakova A."/>
            <person name="Sproer C."/>
            <person name="Huber K."/>
            <person name="Nouioui I."/>
            <person name="Gross H."/>
        </authorList>
    </citation>
    <scope>NUCLEOTIDE SEQUENCE</scope>
    <source>
        <strain evidence="1">DSM 103493</strain>
    </source>
</reference>
<evidence type="ECO:0000313" key="1">
    <source>
        <dbReference type="EMBL" id="MCF1598302.1"/>
    </source>
</evidence>
<keyword evidence="2" id="KW-1185">Reference proteome</keyword>